<organism evidence="4 5">
    <name type="scientific">Streptomyces microflavus</name>
    <name type="common">Streptomyces lipmanii</name>
    <dbReference type="NCBI Taxonomy" id="1919"/>
    <lineage>
        <taxon>Bacteria</taxon>
        <taxon>Bacillati</taxon>
        <taxon>Actinomycetota</taxon>
        <taxon>Actinomycetes</taxon>
        <taxon>Kitasatosporales</taxon>
        <taxon>Streptomycetaceae</taxon>
        <taxon>Streptomyces</taxon>
    </lineage>
</organism>
<evidence type="ECO:0000256" key="2">
    <source>
        <dbReference type="ARBA" id="ARBA00023033"/>
    </source>
</evidence>
<feature type="domain" description="FAD-binding" evidence="3">
    <location>
        <begin position="7"/>
        <end position="341"/>
    </location>
</feature>
<dbReference type="Pfam" id="PF01494">
    <property type="entry name" value="FAD_binding_3"/>
    <property type="match status" value="1"/>
</dbReference>
<dbReference type="PRINTS" id="PR00420">
    <property type="entry name" value="RNGMNOXGNASE"/>
</dbReference>
<gene>
    <name evidence="4" type="ORF">G3I39_36030</name>
</gene>
<dbReference type="Proteomes" id="UP000471648">
    <property type="component" value="Unassembled WGS sequence"/>
</dbReference>
<proteinExistence type="predicted"/>
<accession>A0A6N9VHU9</accession>
<dbReference type="EMBL" id="JAAGME010001542">
    <property type="protein sequence ID" value="NEB72446.1"/>
    <property type="molecule type" value="Genomic_DNA"/>
</dbReference>
<dbReference type="SUPFAM" id="SSF51905">
    <property type="entry name" value="FAD/NAD(P)-binding domain"/>
    <property type="match status" value="1"/>
</dbReference>
<comment type="caution">
    <text evidence="4">The sequence shown here is derived from an EMBL/GenBank/DDBJ whole genome shotgun (WGS) entry which is preliminary data.</text>
</comment>
<dbReference type="InterPro" id="IPR002938">
    <property type="entry name" value="FAD-bd"/>
</dbReference>
<dbReference type="GO" id="GO:0004497">
    <property type="term" value="F:monooxygenase activity"/>
    <property type="evidence" value="ECO:0007669"/>
    <property type="project" value="UniProtKB-KW"/>
</dbReference>
<keyword evidence="2" id="KW-0503">Monooxygenase</keyword>
<dbReference type="InterPro" id="IPR050493">
    <property type="entry name" value="FAD-dep_Monooxygenase_BioMet"/>
</dbReference>
<sequence length="396" mass="40944">MGARHAVVAGGGIGGLAAAVALNRRGWRVTVCERAPVLTGIGAGIVVAPNALRALDSIGLGPEVWAGEALAGAVGLRTPDGRWLSRAGTGAALSRHGLPARAVHRGFLIDALAAALPPGVVRLGVSVTGVEHAGGAVVARTSAGDLRADAVVAADGMRSVLRGQLFPRHPGLRHAGEAGWRAVLPGIGPPARSAAETWGRGERFGTVPLVDGRIYLYATAATGPGTKPADHHAELTRRFGTWHHPIPALLDRLDPRNPEPVDVLHHDFHELASPLPRFHSGRVALLGDAAHAMTPNMGQGGCQAIEDAVVLAHALASDADVPAALAAYTESRHRRTTLISRRSRRIGDLARLSHPLAVSARNLAVRATPPAVTSRALDTVLGWQPPSGPASTGVRA</sequence>
<dbReference type="GO" id="GO:0071949">
    <property type="term" value="F:FAD binding"/>
    <property type="evidence" value="ECO:0007669"/>
    <property type="project" value="InterPro"/>
</dbReference>
<dbReference type="PANTHER" id="PTHR13789">
    <property type="entry name" value="MONOOXYGENASE"/>
    <property type="match status" value="1"/>
</dbReference>
<evidence type="ECO:0000256" key="1">
    <source>
        <dbReference type="ARBA" id="ARBA00023002"/>
    </source>
</evidence>
<dbReference type="InterPro" id="IPR036188">
    <property type="entry name" value="FAD/NAD-bd_sf"/>
</dbReference>
<evidence type="ECO:0000313" key="5">
    <source>
        <dbReference type="Proteomes" id="UP000471648"/>
    </source>
</evidence>
<name>A0A6N9VHU9_STRMI</name>
<dbReference type="Gene3D" id="3.50.50.60">
    <property type="entry name" value="FAD/NAD(P)-binding domain"/>
    <property type="match status" value="1"/>
</dbReference>
<protein>
    <submittedName>
        <fullName evidence="4">NAD(P)-binding protein</fullName>
    </submittedName>
</protein>
<evidence type="ECO:0000313" key="4">
    <source>
        <dbReference type="EMBL" id="NEB72446.1"/>
    </source>
</evidence>
<keyword evidence="1" id="KW-0560">Oxidoreductase</keyword>
<reference evidence="4 5" key="1">
    <citation type="submission" date="2020-01" db="EMBL/GenBank/DDBJ databases">
        <title>Insect and environment-associated Actinomycetes.</title>
        <authorList>
            <person name="Currrie C."/>
            <person name="Chevrette M."/>
            <person name="Carlson C."/>
            <person name="Stubbendieck R."/>
            <person name="Wendt-Pienkowski E."/>
        </authorList>
    </citation>
    <scope>NUCLEOTIDE SEQUENCE [LARGE SCALE GENOMIC DNA]</scope>
    <source>
        <strain evidence="4 5">SID14438</strain>
    </source>
</reference>
<evidence type="ECO:0000259" key="3">
    <source>
        <dbReference type="Pfam" id="PF01494"/>
    </source>
</evidence>
<dbReference type="AlphaFoldDB" id="A0A6N9VHU9"/>
<dbReference type="PANTHER" id="PTHR13789:SF309">
    <property type="entry name" value="PUTATIVE (AFU_ORTHOLOGUE AFUA_6G14510)-RELATED"/>
    <property type="match status" value="1"/>
</dbReference>
<dbReference type="RefSeq" id="WP_164359007.1">
    <property type="nucleotide sequence ID" value="NZ_JAAGME010001542.1"/>
</dbReference>